<name>A0A1M5UZZ0_9EURY</name>
<gene>
    <name evidence="1" type="ORF">SAMN05443636_3188</name>
</gene>
<accession>A0A1M5UZZ0</accession>
<dbReference type="EMBL" id="FQWV01000013">
    <property type="protein sequence ID" value="SHH68263.1"/>
    <property type="molecule type" value="Genomic_DNA"/>
</dbReference>
<dbReference type="AlphaFoldDB" id="A0A1M5UZZ0"/>
<protein>
    <recommendedName>
        <fullName evidence="3">PIN domain-containing protein</fullName>
    </recommendedName>
</protein>
<dbReference type="Proteomes" id="UP000184357">
    <property type="component" value="Unassembled WGS sequence"/>
</dbReference>
<sequence>MLVIDASAFISLGVGNVLDTLVDEFDICMTEVVLDELAETATYADRHGDAADTALEARDTFDIFSVSGSPVTTSRVDVGEASCVALTRSLDADFLLTNDYRALPELQAITECEVAVSPIVLRALVSRDVLTEAEARETFETAANGRDWLEAPIYRHAQRLFE</sequence>
<dbReference type="InterPro" id="IPR029060">
    <property type="entry name" value="PIN-like_dom_sf"/>
</dbReference>
<dbReference type="OrthoDB" id="214513at2157"/>
<keyword evidence="2" id="KW-1185">Reference proteome</keyword>
<dbReference type="InterPro" id="IPR021799">
    <property type="entry name" value="PIN-like_prokaryotic"/>
</dbReference>
<dbReference type="Pfam" id="PF11848">
    <property type="entry name" value="DUF3368"/>
    <property type="match status" value="1"/>
</dbReference>
<organism evidence="1 2">
    <name type="scientific">Halobaculum gomorrense</name>
    <dbReference type="NCBI Taxonomy" id="43928"/>
    <lineage>
        <taxon>Archaea</taxon>
        <taxon>Methanobacteriati</taxon>
        <taxon>Methanobacteriota</taxon>
        <taxon>Stenosarchaea group</taxon>
        <taxon>Halobacteria</taxon>
        <taxon>Halobacteriales</taxon>
        <taxon>Haloferacaceae</taxon>
        <taxon>Halobaculum</taxon>
    </lineage>
</organism>
<dbReference type="RefSeq" id="WP_073311402.1">
    <property type="nucleotide sequence ID" value="NZ_FQWV01000013.1"/>
</dbReference>
<reference evidence="1 2" key="1">
    <citation type="submission" date="2016-11" db="EMBL/GenBank/DDBJ databases">
        <authorList>
            <person name="Jaros S."/>
            <person name="Januszkiewicz K."/>
            <person name="Wedrychowicz H."/>
        </authorList>
    </citation>
    <scope>NUCLEOTIDE SEQUENCE [LARGE SCALE GENOMIC DNA]</scope>
    <source>
        <strain evidence="1 2">DSM 9297</strain>
    </source>
</reference>
<evidence type="ECO:0000313" key="2">
    <source>
        <dbReference type="Proteomes" id="UP000184357"/>
    </source>
</evidence>
<dbReference type="SUPFAM" id="SSF88723">
    <property type="entry name" value="PIN domain-like"/>
    <property type="match status" value="1"/>
</dbReference>
<evidence type="ECO:0008006" key="3">
    <source>
        <dbReference type="Google" id="ProtNLM"/>
    </source>
</evidence>
<proteinExistence type="predicted"/>
<evidence type="ECO:0000313" key="1">
    <source>
        <dbReference type="EMBL" id="SHH68263.1"/>
    </source>
</evidence>